<proteinExistence type="predicted"/>
<organism evidence="2 3">
    <name type="scientific">Heterorhabditis bacteriophora</name>
    <name type="common">Entomopathogenic nematode worm</name>
    <dbReference type="NCBI Taxonomy" id="37862"/>
    <lineage>
        <taxon>Eukaryota</taxon>
        <taxon>Metazoa</taxon>
        <taxon>Ecdysozoa</taxon>
        <taxon>Nematoda</taxon>
        <taxon>Chromadorea</taxon>
        <taxon>Rhabditida</taxon>
        <taxon>Rhabditina</taxon>
        <taxon>Rhabditomorpha</taxon>
        <taxon>Strongyloidea</taxon>
        <taxon>Heterorhabditidae</taxon>
        <taxon>Heterorhabditis</taxon>
    </lineage>
</organism>
<dbReference type="Proteomes" id="UP000095283">
    <property type="component" value="Unplaced"/>
</dbReference>
<reference evidence="3" key="1">
    <citation type="submission" date="2016-11" db="UniProtKB">
        <authorList>
            <consortium name="WormBaseParasite"/>
        </authorList>
    </citation>
    <scope>IDENTIFICATION</scope>
</reference>
<feature type="region of interest" description="Disordered" evidence="1">
    <location>
        <begin position="261"/>
        <end position="282"/>
    </location>
</feature>
<dbReference type="WBParaSite" id="Hba_18764">
    <property type="protein sequence ID" value="Hba_18764"/>
    <property type="gene ID" value="Hba_18764"/>
</dbReference>
<sequence length="515" mass="56852">MEMSSEFNTSDYYDIPTVPQFCCLSKIAPDLNESVGDGFFETSSEISSKLHDGTVKEVTITGNNSLADMVSTCENVYEGTVMNGASKVPIGDPDPSGVSIVGKGNDCTEMEIDALSSAIPLLSVANGTNDENHRVNSKTGKSTEDPEIQISVYFTHLGQVLHLLFLYSYPVQLLVHVVKSFPKGTTVVVKQEEHQNELKRSENIQTCKDIKERASRDRTRRSNTSGAAMNRGAPVRIERVPSISRHLKVLPNEQEFHKDLARRESSMGVNRRGPSSTPKDRQKLMQMAVNNGNFYYILHSLFFVCFYTGSDHKGSENLINNICSVKIPNGTRSSAGGSASRPQIFPNSGSTVRSAQPLPLPGSVPRSSVIRDPSNTRKSDGTPSHGFRSELRRYPIPSVNLVFERIHTCKYDLKYLSFLSCISLLLGHDPAISPMYYDTIIPVKASSLFVLISEHLITIKLFVLFRTVPNVFTHGLSVSKMRSRSTSAVRGVSCLSGTKTFFLITYHIVITLSLV</sequence>
<feature type="region of interest" description="Disordered" evidence="1">
    <location>
        <begin position="331"/>
        <end position="389"/>
    </location>
</feature>
<dbReference type="AlphaFoldDB" id="A0A1I7XN69"/>
<keyword evidence="2" id="KW-1185">Reference proteome</keyword>
<accession>A0A1I7XN69</accession>
<evidence type="ECO:0000313" key="2">
    <source>
        <dbReference type="Proteomes" id="UP000095283"/>
    </source>
</evidence>
<evidence type="ECO:0000313" key="3">
    <source>
        <dbReference type="WBParaSite" id="Hba_18764"/>
    </source>
</evidence>
<name>A0A1I7XN69_HETBA</name>
<evidence type="ECO:0000256" key="1">
    <source>
        <dbReference type="SAM" id="MobiDB-lite"/>
    </source>
</evidence>
<protein>
    <submittedName>
        <fullName evidence="3">Pecanex-like protein</fullName>
    </submittedName>
</protein>
<feature type="compositionally biased region" description="Polar residues" evidence="1">
    <location>
        <begin position="345"/>
        <end position="354"/>
    </location>
</feature>
<feature type="region of interest" description="Disordered" evidence="1">
    <location>
        <begin position="211"/>
        <end position="235"/>
    </location>
</feature>
<feature type="compositionally biased region" description="Low complexity" evidence="1">
    <location>
        <begin position="332"/>
        <end position="341"/>
    </location>
</feature>